<evidence type="ECO:0000313" key="3">
    <source>
        <dbReference type="EMBL" id="PRY55555.1"/>
    </source>
</evidence>
<dbReference type="GO" id="GO:0016620">
    <property type="term" value="F:oxidoreductase activity, acting on the aldehyde or oxo group of donors, NAD or NADP as acceptor"/>
    <property type="evidence" value="ECO:0007669"/>
    <property type="project" value="InterPro"/>
</dbReference>
<organism evidence="3 4">
    <name type="scientific">Arcticibacter pallidicorallinus</name>
    <dbReference type="NCBI Taxonomy" id="1259464"/>
    <lineage>
        <taxon>Bacteria</taxon>
        <taxon>Pseudomonadati</taxon>
        <taxon>Bacteroidota</taxon>
        <taxon>Sphingobacteriia</taxon>
        <taxon>Sphingobacteriales</taxon>
        <taxon>Sphingobacteriaceae</taxon>
        <taxon>Arcticibacter</taxon>
    </lineage>
</organism>
<accession>A0A2T0UC91</accession>
<feature type="domain" description="Aldehyde dehydrogenase" evidence="2">
    <location>
        <begin position="20"/>
        <end position="471"/>
    </location>
</feature>
<dbReference type="PANTHER" id="PTHR43353">
    <property type="entry name" value="SUCCINATE-SEMIALDEHYDE DEHYDROGENASE, MITOCHONDRIAL"/>
    <property type="match status" value="1"/>
</dbReference>
<dbReference type="Pfam" id="PF00171">
    <property type="entry name" value="Aldedh"/>
    <property type="match status" value="1"/>
</dbReference>
<evidence type="ECO:0000259" key="2">
    <source>
        <dbReference type="Pfam" id="PF00171"/>
    </source>
</evidence>
<name>A0A2T0UC91_9SPHI</name>
<dbReference type="Gene3D" id="3.40.605.10">
    <property type="entry name" value="Aldehyde Dehydrogenase, Chain A, domain 1"/>
    <property type="match status" value="1"/>
</dbReference>
<proteinExistence type="predicted"/>
<dbReference type="AlphaFoldDB" id="A0A2T0UC91"/>
<dbReference type="InterPro" id="IPR016162">
    <property type="entry name" value="Ald_DH_N"/>
</dbReference>
<dbReference type="InterPro" id="IPR044151">
    <property type="entry name" value="ALDH_KGSADH"/>
</dbReference>
<dbReference type="CDD" id="cd07129">
    <property type="entry name" value="ALDH_KGSADH"/>
    <property type="match status" value="1"/>
</dbReference>
<dbReference type="RefSeq" id="WP_106291061.1">
    <property type="nucleotide sequence ID" value="NZ_PVTH01000001.1"/>
</dbReference>
<sequence length="531" mass="56428">MNISQIQGKQLIGYQEQAEGNEYFHSVDPASGALSSIRFYKATTAEVSQAASLAESAFAIYRKTSGQDKSAFLLKIAEELVNNKAELVEVCMKETALPQARLDGEVGRTVNQLKLFSELLAEGSWVDARIDTAMPDRSPLPKPDLRSMLIPLGPVAIFGASNFPFAFSVAGGDTVSALASGCPVIFKAHPAHPITSELVGKAILRAAAACGLPEGVFSMLHGDGPSTGTALVTHPSIKAVGFTGSYKAGKSIAEAAFNRPQPIPVYAEVGSSNPVFVLPGALKQHTDKIAAGYVQSLTMGAGQFCTNPGLLVYQEDSSPESNIFLSALKDGISKATTHSLLTEAIGMAFSKGVVERSAHPALAVLASSTAAEKQPVPTLFSADHTAFSEDPSLEEELFGPAGIIVNTPSKEDLLQLARKLSGHLTATIHATEEDLRDYKDLFDILEQKVGRILINGFPTGVEVSHAMVHGGPYPATSDSRTTSVGTAAIFRFTRPVCYQSFAGFLLPDELKDENPLGIWRLVNGKRTNEII</sequence>
<dbReference type="InterPro" id="IPR016161">
    <property type="entry name" value="Ald_DH/histidinol_DH"/>
</dbReference>
<gene>
    <name evidence="3" type="ORF">B0I27_101527</name>
</gene>
<keyword evidence="1" id="KW-0560">Oxidoreductase</keyword>
<dbReference type="Proteomes" id="UP000238034">
    <property type="component" value="Unassembled WGS sequence"/>
</dbReference>
<dbReference type="SUPFAM" id="SSF53720">
    <property type="entry name" value="ALDH-like"/>
    <property type="match status" value="1"/>
</dbReference>
<dbReference type="EMBL" id="PVTH01000001">
    <property type="protein sequence ID" value="PRY55555.1"/>
    <property type="molecule type" value="Genomic_DNA"/>
</dbReference>
<dbReference type="InterPro" id="IPR016163">
    <property type="entry name" value="Ald_DH_C"/>
</dbReference>
<comment type="caution">
    <text evidence="3">The sequence shown here is derived from an EMBL/GenBank/DDBJ whole genome shotgun (WGS) entry which is preliminary data.</text>
</comment>
<evidence type="ECO:0000313" key="4">
    <source>
        <dbReference type="Proteomes" id="UP000238034"/>
    </source>
</evidence>
<dbReference type="Gene3D" id="3.40.309.10">
    <property type="entry name" value="Aldehyde Dehydrogenase, Chain A, domain 2"/>
    <property type="match status" value="1"/>
</dbReference>
<dbReference type="InterPro" id="IPR015590">
    <property type="entry name" value="Aldehyde_DH_dom"/>
</dbReference>
<evidence type="ECO:0000256" key="1">
    <source>
        <dbReference type="ARBA" id="ARBA00023002"/>
    </source>
</evidence>
<protein>
    <submittedName>
        <fullName evidence="3">NADP-dependent aldehyde dehydrogenase</fullName>
    </submittedName>
</protein>
<reference evidence="3 4" key="1">
    <citation type="submission" date="2018-03" db="EMBL/GenBank/DDBJ databases">
        <title>Genomic Encyclopedia of Type Strains, Phase III (KMG-III): the genomes of soil and plant-associated and newly described type strains.</title>
        <authorList>
            <person name="Whitman W."/>
        </authorList>
    </citation>
    <scope>NUCLEOTIDE SEQUENCE [LARGE SCALE GENOMIC DNA]</scope>
    <source>
        <strain evidence="3 4">CGMCC 1.9313</strain>
    </source>
</reference>
<dbReference type="OrthoDB" id="9770537at2"/>
<dbReference type="PANTHER" id="PTHR43353:SF3">
    <property type="entry name" value="ALDEHYDE DEHYDROGENASE-RELATED"/>
    <property type="match status" value="1"/>
</dbReference>
<keyword evidence="4" id="KW-1185">Reference proteome</keyword>
<dbReference type="InterPro" id="IPR050740">
    <property type="entry name" value="Aldehyde_DH_Superfamily"/>
</dbReference>